<dbReference type="PIRSF" id="PIRSF015034">
    <property type="entry name" value="YacH"/>
    <property type="match status" value="1"/>
</dbReference>
<reference evidence="1" key="1">
    <citation type="submission" date="2017-02" db="EMBL/GenBank/DDBJ databases">
        <title>Delving into the versatile metabolic prowess of the omnipresent phylum Bacteroidetes.</title>
        <authorList>
            <person name="Nobu M.K."/>
            <person name="Mei R."/>
            <person name="Narihiro T."/>
            <person name="Kuroda K."/>
            <person name="Liu W.-T."/>
        </authorList>
    </citation>
    <scope>NUCLEOTIDE SEQUENCE</scope>
    <source>
        <strain evidence="1">ADurb.Bin276</strain>
    </source>
</reference>
<dbReference type="AlphaFoldDB" id="A0A1V5T221"/>
<organism evidence="1">
    <name type="scientific">Candidatus Atribacter allofermentans</name>
    <dbReference type="NCBI Taxonomy" id="1852833"/>
    <lineage>
        <taxon>Bacteria</taxon>
        <taxon>Pseudomonadati</taxon>
        <taxon>Atribacterota</taxon>
        <taxon>Atribacteria</taxon>
        <taxon>Atribacterales</taxon>
        <taxon>Atribacteraceae</taxon>
        <taxon>Atribacter</taxon>
    </lineage>
</organism>
<sequence length="168" mass="19878">MIMKCELCNDNIASVVFFVLDKEEKIEKKLYLCEFCANKVPVYSFVVNQNQQSLHLKKFFLPKETDENTSVLSCSYCLTSAKEFLESGLLGCVHCYDTFQELIRDLITEKQPEIIHRGKVPVRLFRRKKIKKDIDHLRQIYQRCLEEENYEQASGVVRRLKQLESYLR</sequence>
<evidence type="ECO:0000313" key="1">
    <source>
        <dbReference type="EMBL" id="OQA60835.1"/>
    </source>
</evidence>
<dbReference type="GO" id="GO:0046870">
    <property type="term" value="F:cadmium ion binding"/>
    <property type="evidence" value="ECO:0007669"/>
    <property type="project" value="TreeGrafter"/>
</dbReference>
<name>A0A1V5T221_9BACT</name>
<dbReference type="PANTHER" id="PTHR38430:SF1">
    <property type="entry name" value="PROTEIN-ARGININE KINASE ACTIVATOR PROTEIN"/>
    <property type="match status" value="1"/>
</dbReference>
<dbReference type="EMBL" id="MWBQ01000030">
    <property type="protein sequence ID" value="OQA60835.1"/>
    <property type="molecule type" value="Genomic_DNA"/>
</dbReference>
<comment type="caution">
    <text evidence="1">The sequence shown here is derived from an EMBL/GenBank/DDBJ whole genome shotgun (WGS) entry which is preliminary data.</text>
</comment>
<dbReference type="PANTHER" id="PTHR38430">
    <property type="entry name" value="PROTEIN-ARGININE KINASE ACTIVATOR PROTEIN"/>
    <property type="match status" value="1"/>
</dbReference>
<dbReference type="GO" id="GO:0008270">
    <property type="term" value="F:zinc ion binding"/>
    <property type="evidence" value="ECO:0007669"/>
    <property type="project" value="TreeGrafter"/>
</dbReference>
<gene>
    <name evidence="1" type="ORF">BWY41_00487</name>
</gene>
<proteinExistence type="predicted"/>
<accession>A0A1V5T221</accession>
<dbReference type="Proteomes" id="UP000485569">
    <property type="component" value="Unassembled WGS sequence"/>
</dbReference>
<dbReference type="GO" id="GO:1990169">
    <property type="term" value="P:stress response to copper ion"/>
    <property type="evidence" value="ECO:0007669"/>
    <property type="project" value="TreeGrafter"/>
</dbReference>
<dbReference type="GO" id="GO:0050897">
    <property type="term" value="F:cobalt ion binding"/>
    <property type="evidence" value="ECO:0007669"/>
    <property type="project" value="TreeGrafter"/>
</dbReference>
<evidence type="ECO:0008006" key="2">
    <source>
        <dbReference type="Google" id="ProtNLM"/>
    </source>
</evidence>
<dbReference type="GO" id="GO:0005507">
    <property type="term" value="F:copper ion binding"/>
    <property type="evidence" value="ECO:0007669"/>
    <property type="project" value="TreeGrafter"/>
</dbReference>
<protein>
    <recommendedName>
        <fullName evidence="2">UvrB/uvrC motif protein</fullName>
    </recommendedName>
</protein>
<dbReference type="InterPro" id="IPR025542">
    <property type="entry name" value="YacH"/>
</dbReference>
<dbReference type="GO" id="GO:1990170">
    <property type="term" value="P:stress response to cadmium ion"/>
    <property type="evidence" value="ECO:0007669"/>
    <property type="project" value="TreeGrafter"/>
</dbReference>